<dbReference type="Pfam" id="PF12937">
    <property type="entry name" value="F-box-like"/>
    <property type="match status" value="1"/>
</dbReference>
<accession>A0A2G9G6N6</accession>
<keyword evidence="3" id="KW-1185">Reference proteome</keyword>
<dbReference type="Pfam" id="PF07734">
    <property type="entry name" value="FBA_1"/>
    <property type="match status" value="1"/>
</dbReference>
<dbReference type="InterPro" id="IPR001810">
    <property type="entry name" value="F-box_dom"/>
</dbReference>
<dbReference type="PROSITE" id="PS50181">
    <property type="entry name" value="FBOX"/>
    <property type="match status" value="1"/>
</dbReference>
<feature type="domain" description="F-box" evidence="1">
    <location>
        <begin position="1"/>
        <end position="46"/>
    </location>
</feature>
<organism evidence="2 3">
    <name type="scientific">Handroanthus impetiginosus</name>
    <dbReference type="NCBI Taxonomy" id="429701"/>
    <lineage>
        <taxon>Eukaryota</taxon>
        <taxon>Viridiplantae</taxon>
        <taxon>Streptophyta</taxon>
        <taxon>Embryophyta</taxon>
        <taxon>Tracheophyta</taxon>
        <taxon>Spermatophyta</taxon>
        <taxon>Magnoliopsida</taxon>
        <taxon>eudicotyledons</taxon>
        <taxon>Gunneridae</taxon>
        <taxon>Pentapetalae</taxon>
        <taxon>asterids</taxon>
        <taxon>lamiids</taxon>
        <taxon>Lamiales</taxon>
        <taxon>Bignoniaceae</taxon>
        <taxon>Crescentiina</taxon>
        <taxon>Tabebuia alliance</taxon>
        <taxon>Handroanthus</taxon>
    </lineage>
</organism>
<comment type="caution">
    <text evidence="2">The sequence shown here is derived from an EMBL/GenBank/DDBJ whole genome shotgun (WGS) entry which is preliminary data.</text>
</comment>
<name>A0A2G9G6N6_9LAMI</name>
<dbReference type="AlphaFoldDB" id="A0A2G9G6N6"/>
<reference evidence="3" key="1">
    <citation type="journal article" date="2018" name="Gigascience">
        <title>Genome assembly of the Pink Ipe (Handroanthus impetiginosus, Bignoniaceae), a highly valued, ecologically keystone Neotropical timber forest tree.</title>
        <authorList>
            <person name="Silva-Junior O.B."/>
            <person name="Grattapaglia D."/>
            <person name="Novaes E."/>
            <person name="Collevatti R.G."/>
        </authorList>
    </citation>
    <scope>NUCLEOTIDE SEQUENCE [LARGE SCALE GENOMIC DNA]</scope>
    <source>
        <strain evidence="3">cv. UFG-1</strain>
    </source>
</reference>
<gene>
    <name evidence="2" type="ORF">CDL12_26629</name>
</gene>
<dbReference type="SUPFAM" id="SSF81383">
    <property type="entry name" value="F-box domain"/>
    <property type="match status" value="1"/>
</dbReference>
<evidence type="ECO:0000259" key="1">
    <source>
        <dbReference type="PROSITE" id="PS50181"/>
    </source>
</evidence>
<evidence type="ECO:0000313" key="3">
    <source>
        <dbReference type="Proteomes" id="UP000231279"/>
    </source>
</evidence>
<dbReference type="InterPro" id="IPR036047">
    <property type="entry name" value="F-box-like_dom_sf"/>
</dbReference>
<dbReference type="Gene3D" id="1.20.1280.50">
    <property type="match status" value="1"/>
</dbReference>
<dbReference type="InterPro" id="IPR050796">
    <property type="entry name" value="SCF_F-box_component"/>
</dbReference>
<evidence type="ECO:0000313" key="2">
    <source>
        <dbReference type="EMBL" id="PIN00862.1"/>
    </source>
</evidence>
<dbReference type="OrthoDB" id="1621815at2759"/>
<proteinExistence type="predicted"/>
<dbReference type="PANTHER" id="PTHR31672:SF13">
    <property type="entry name" value="F-BOX PROTEIN CPR30-LIKE"/>
    <property type="match status" value="1"/>
</dbReference>
<dbReference type="PANTHER" id="PTHR31672">
    <property type="entry name" value="BNACNNG10540D PROTEIN"/>
    <property type="match status" value="1"/>
</dbReference>
<protein>
    <recommendedName>
        <fullName evidence="1">F-box domain-containing protein</fullName>
    </recommendedName>
</protein>
<sequence>MELPRDLMYGVFFRLQCRDVVSCRGVCRAWYNPLSDPNFSTYYTRPIKPKVPRSSETRTIVEVVGSCDGLVFLLLRNFNYPHTTEPVYVCNPLLGGRCHALRKFFRVNKLVGRVEYKLGFVPPTNKIKLLSIGFDGDGRVLEAHILTFRGDDKWRKLKDPLTLLFHFSNGICFTGAYHWVAEDENVDWICTSDNGEEKCEYGVAESWSKYILLRSRFLFARLSSLSPLAVLPNGDILFSKFFGIGLISFSPETKKCTKVQCCDAHSVIDTSFATMYAPRFYALEEEVSRQKTLGIGGFVHKFSDKLGLQAAASSL</sequence>
<dbReference type="Proteomes" id="UP000231279">
    <property type="component" value="Unassembled WGS sequence"/>
</dbReference>
<dbReference type="EMBL" id="NKXS01006722">
    <property type="protein sequence ID" value="PIN00862.1"/>
    <property type="molecule type" value="Genomic_DNA"/>
</dbReference>
<dbReference type="InterPro" id="IPR006527">
    <property type="entry name" value="F-box-assoc_dom_typ1"/>
</dbReference>